<keyword evidence="1 3" id="KW-0547">Nucleotide-binding</keyword>
<evidence type="ECO:0000256" key="5">
    <source>
        <dbReference type="SAM" id="Coils"/>
    </source>
</evidence>
<evidence type="ECO:0000256" key="3">
    <source>
        <dbReference type="PROSITE-ProRule" id="PRU00283"/>
    </source>
</evidence>
<comment type="similarity">
    <text evidence="3 4">Belongs to the TRAFAC class myosin-kinesin ATPase superfamily. Kinesin family.</text>
</comment>
<evidence type="ECO:0000256" key="2">
    <source>
        <dbReference type="ARBA" id="ARBA00022840"/>
    </source>
</evidence>
<keyword evidence="8" id="KW-1185">Reference proteome</keyword>
<dbReference type="AlphaFoldDB" id="A0AA85JU88"/>
<reference evidence="8" key="1">
    <citation type="submission" date="2022-06" db="EMBL/GenBank/DDBJ databases">
        <authorList>
            <person name="Berger JAMES D."/>
            <person name="Berger JAMES D."/>
        </authorList>
    </citation>
    <scope>NUCLEOTIDE SEQUENCE [LARGE SCALE GENOMIC DNA]</scope>
</reference>
<dbReference type="WBParaSite" id="TREG1_41390.1">
    <property type="protein sequence ID" value="TREG1_41390.1"/>
    <property type="gene ID" value="TREG1_41390"/>
</dbReference>
<accession>A0AA85JU88</accession>
<dbReference type="GO" id="GO:0005874">
    <property type="term" value="C:microtubule"/>
    <property type="evidence" value="ECO:0007669"/>
    <property type="project" value="UniProtKB-KW"/>
</dbReference>
<keyword evidence="4" id="KW-0493">Microtubule</keyword>
<dbReference type="PROSITE" id="PS50067">
    <property type="entry name" value="KINESIN_MOTOR_2"/>
    <property type="match status" value="1"/>
</dbReference>
<keyword evidence="2 3" id="KW-0067">ATP-binding</keyword>
<dbReference type="InterPro" id="IPR027417">
    <property type="entry name" value="P-loop_NTPase"/>
</dbReference>
<dbReference type="PANTHER" id="PTHR47117:SF5">
    <property type="entry name" value="KINESIN-LIKE PROTEIN KIF14"/>
    <property type="match status" value="1"/>
</dbReference>
<evidence type="ECO:0000256" key="4">
    <source>
        <dbReference type="RuleBase" id="RU000394"/>
    </source>
</evidence>
<dbReference type="GO" id="GO:0003777">
    <property type="term" value="F:microtubule motor activity"/>
    <property type="evidence" value="ECO:0007669"/>
    <property type="project" value="InterPro"/>
</dbReference>
<keyword evidence="3 4" id="KW-0505">Motor protein</keyword>
<evidence type="ECO:0000256" key="1">
    <source>
        <dbReference type="ARBA" id="ARBA00022741"/>
    </source>
</evidence>
<dbReference type="Gene3D" id="3.40.850.10">
    <property type="entry name" value="Kinesin motor domain"/>
    <property type="match status" value="1"/>
</dbReference>
<evidence type="ECO:0000313" key="9">
    <source>
        <dbReference type="WBParaSite" id="TREG1_41390.1"/>
    </source>
</evidence>
<dbReference type="SMART" id="SM00129">
    <property type="entry name" value="KISc"/>
    <property type="match status" value="1"/>
</dbReference>
<dbReference type="SUPFAM" id="SSF52540">
    <property type="entry name" value="P-loop containing nucleoside triphosphate hydrolases"/>
    <property type="match status" value="1"/>
</dbReference>
<dbReference type="GO" id="GO:0008017">
    <property type="term" value="F:microtubule binding"/>
    <property type="evidence" value="ECO:0007669"/>
    <property type="project" value="InterPro"/>
</dbReference>
<dbReference type="InterPro" id="IPR036961">
    <property type="entry name" value="Kinesin_motor_dom_sf"/>
</dbReference>
<dbReference type="InterPro" id="IPR019821">
    <property type="entry name" value="Kinesin_motor_CS"/>
</dbReference>
<dbReference type="Pfam" id="PF00225">
    <property type="entry name" value="Kinesin"/>
    <property type="match status" value="1"/>
</dbReference>
<reference evidence="9" key="2">
    <citation type="submission" date="2023-11" db="UniProtKB">
        <authorList>
            <consortium name="WormBaseParasite"/>
        </authorList>
    </citation>
    <scope>IDENTIFICATION</scope>
</reference>
<keyword evidence="5" id="KW-0175">Coiled coil</keyword>
<feature type="region of interest" description="Disordered" evidence="6">
    <location>
        <begin position="483"/>
        <end position="512"/>
    </location>
</feature>
<sequence length="674" mass="75468">MDSSLIVAVRLRPFTKNEASDGSVCLASMPKPGIVHIYEPGLKNKNVREYKYDHTFWSLDTEKSSIPYASQETVYTTIGYPLLLKTLDGFNTCIFAYGMTSSGKTYSITGPPNDPGIIPRIIKDLFENIEKRTIYNERIRDLLCLNPSGNGLVVREHPVTGPYIDGLLCKDVFCESDVTNWLDFGGRVRTVAATPLNENSSRSHTVLVLSVTRRSTTKYSLGDVDNVYNSRITIVDLAGSERQTSSSTVGGRFIESCQINKSLFTLGKVITQLSQNAANNKRPMTIIEQRSAVRNVPPVTSVTPCRLINKRKDFVSYRDSLLTWLLKDSLGGNAITVMLATISPCISHYDETLSTLRYAKKASSIVNSAVVNEDPKSRLIRELMSEIRALREKVSSVSYESGTSQAYEMAKLKELISLREDDVHQLRRRLTDRHFPHRSKSTEAATITTERCKSTQTSEELYSVEPDPLFQVSRNSLFNENRRSVIKTPLRQKNENNVSDSQDSQPPLPSTCDVPTSIGHSLLCSPEKHCELIEQIKNLKCSLKSAQDKLMRESLSAKSANCKVEELSQKVCRLEENLASQTCLLQNFRQAFDSLNRNYQSVLQSLPHLLKKVARVAEPNCVLGDITSQLNQCLDLRPGCIPVDGSSANLQRHTVLSCIPEKPRKNEDESQFPR</sequence>
<organism evidence="8 9">
    <name type="scientific">Trichobilharzia regenti</name>
    <name type="common">Nasal bird schistosome</name>
    <dbReference type="NCBI Taxonomy" id="157069"/>
    <lineage>
        <taxon>Eukaryota</taxon>
        <taxon>Metazoa</taxon>
        <taxon>Spiralia</taxon>
        <taxon>Lophotrochozoa</taxon>
        <taxon>Platyhelminthes</taxon>
        <taxon>Trematoda</taxon>
        <taxon>Digenea</taxon>
        <taxon>Strigeidida</taxon>
        <taxon>Schistosomatoidea</taxon>
        <taxon>Schistosomatidae</taxon>
        <taxon>Trichobilharzia</taxon>
    </lineage>
</organism>
<proteinExistence type="inferred from homology"/>
<dbReference type="GO" id="GO:0005524">
    <property type="term" value="F:ATP binding"/>
    <property type="evidence" value="ECO:0007669"/>
    <property type="project" value="UniProtKB-UniRule"/>
</dbReference>
<dbReference type="PANTHER" id="PTHR47117">
    <property type="entry name" value="STAR-RELATED LIPID TRANSFER PROTEIN 9"/>
    <property type="match status" value="1"/>
</dbReference>
<evidence type="ECO:0000313" key="8">
    <source>
        <dbReference type="Proteomes" id="UP000050795"/>
    </source>
</evidence>
<dbReference type="GO" id="GO:0007018">
    <property type="term" value="P:microtubule-based movement"/>
    <property type="evidence" value="ECO:0007669"/>
    <property type="project" value="InterPro"/>
</dbReference>
<name>A0AA85JU88_TRIRE</name>
<protein>
    <recommendedName>
        <fullName evidence="4">Kinesin-like protein</fullName>
    </recommendedName>
</protein>
<dbReference type="PRINTS" id="PR00380">
    <property type="entry name" value="KINESINHEAVY"/>
</dbReference>
<feature type="binding site" evidence="3">
    <location>
        <begin position="98"/>
        <end position="105"/>
    </location>
    <ligand>
        <name>ATP</name>
        <dbReference type="ChEBI" id="CHEBI:30616"/>
    </ligand>
</feature>
<feature type="domain" description="Kinesin motor" evidence="7">
    <location>
        <begin position="4"/>
        <end position="365"/>
    </location>
</feature>
<dbReference type="InterPro" id="IPR001752">
    <property type="entry name" value="Kinesin_motor_dom"/>
</dbReference>
<evidence type="ECO:0000259" key="7">
    <source>
        <dbReference type="PROSITE" id="PS50067"/>
    </source>
</evidence>
<evidence type="ECO:0000256" key="6">
    <source>
        <dbReference type="SAM" id="MobiDB-lite"/>
    </source>
</evidence>
<dbReference type="Proteomes" id="UP000050795">
    <property type="component" value="Unassembled WGS sequence"/>
</dbReference>
<feature type="coiled-coil region" evidence="5">
    <location>
        <begin position="380"/>
        <end position="429"/>
    </location>
</feature>
<dbReference type="PROSITE" id="PS00411">
    <property type="entry name" value="KINESIN_MOTOR_1"/>
    <property type="match status" value="1"/>
</dbReference>